<name>A0A342D271_9HEMI</name>
<dbReference type="InterPro" id="IPR035908">
    <property type="entry name" value="F0_ATP_A_sf"/>
</dbReference>
<evidence type="ECO:0000256" key="2">
    <source>
        <dbReference type="ARBA" id="ARBA00006810"/>
    </source>
</evidence>
<dbReference type="GO" id="GO:0005743">
    <property type="term" value="C:mitochondrial inner membrane"/>
    <property type="evidence" value="ECO:0007669"/>
    <property type="project" value="UniProtKB-SubCell"/>
</dbReference>
<dbReference type="PRINTS" id="PR00123">
    <property type="entry name" value="ATPASEA"/>
</dbReference>
<evidence type="ECO:0000256" key="7">
    <source>
        <dbReference type="ARBA" id="ARBA00022989"/>
    </source>
</evidence>
<dbReference type="InterPro" id="IPR000568">
    <property type="entry name" value="ATP_synth_F0_asu"/>
</dbReference>
<geneLocation type="mitochondrion" evidence="13"/>
<dbReference type="SUPFAM" id="SSF81336">
    <property type="entry name" value="F1F0 ATP synthase subunit A"/>
    <property type="match status" value="1"/>
</dbReference>
<dbReference type="InterPro" id="IPR045083">
    <property type="entry name" value="ATP_synth_F0_asu_bact/mt"/>
</dbReference>
<accession>A0A342D271</accession>
<feature type="transmembrane region" description="Helical" evidence="12">
    <location>
        <begin position="68"/>
        <end position="92"/>
    </location>
</feature>
<evidence type="ECO:0000256" key="11">
    <source>
        <dbReference type="RuleBase" id="RU004450"/>
    </source>
</evidence>
<keyword evidence="4" id="KW-0138">CF(0)</keyword>
<evidence type="ECO:0000256" key="12">
    <source>
        <dbReference type="SAM" id="Phobius"/>
    </source>
</evidence>
<feature type="transmembrane region" description="Helical" evidence="12">
    <location>
        <begin position="194"/>
        <end position="218"/>
    </location>
</feature>
<keyword evidence="10" id="KW-0066">ATP synthesis</keyword>
<dbReference type="PROSITE" id="PS00449">
    <property type="entry name" value="ATPASE_A"/>
    <property type="match status" value="1"/>
</dbReference>
<evidence type="ECO:0000256" key="1">
    <source>
        <dbReference type="ARBA" id="ARBA00004141"/>
    </source>
</evidence>
<evidence type="ECO:0000256" key="8">
    <source>
        <dbReference type="ARBA" id="ARBA00023065"/>
    </source>
</evidence>
<evidence type="ECO:0000256" key="10">
    <source>
        <dbReference type="ARBA" id="ARBA00023310"/>
    </source>
</evidence>
<feature type="transmembrane region" description="Helical" evidence="12">
    <location>
        <begin position="99"/>
        <end position="118"/>
    </location>
</feature>
<dbReference type="InterPro" id="IPR023011">
    <property type="entry name" value="ATP_synth_F0_asu_AS"/>
</dbReference>
<keyword evidence="3" id="KW-0813">Transport</keyword>
<comment type="subcellular location">
    <subcellularLocation>
        <location evidence="1">Membrane</location>
        <topology evidence="1">Multi-pass membrane protein</topology>
    </subcellularLocation>
    <subcellularLocation>
        <location evidence="11">Mitochondrion inner membrane</location>
        <topology evidence="11">Multi-pass membrane protein</topology>
    </subcellularLocation>
</comment>
<evidence type="ECO:0000313" key="13">
    <source>
        <dbReference type="EMBL" id="AKK32548.1"/>
    </source>
</evidence>
<keyword evidence="8" id="KW-0406">Ion transport</keyword>
<keyword evidence="9 12" id="KW-0472">Membrane</keyword>
<dbReference type="AlphaFoldDB" id="A0A342D271"/>
<keyword evidence="7 12" id="KW-1133">Transmembrane helix</keyword>
<feature type="transmembrane region" description="Helical" evidence="12">
    <location>
        <begin position="124"/>
        <end position="144"/>
    </location>
</feature>
<comment type="similarity">
    <text evidence="2">Belongs to the ATPase A chain family.</text>
</comment>
<keyword evidence="5 12" id="KW-0812">Transmembrane</keyword>
<dbReference type="CDD" id="cd00310">
    <property type="entry name" value="ATP-synt_Fo_a_6"/>
    <property type="match status" value="1"/>
</dbReference>
<gene>
    <name evidence="13" type="primary">ATP6</name>
</gene>
<evidence type="ECO:0000256" key="6">
    <source>
        <dbReference type="ARBA" id="ARBA00022781"/>
    </source>
</evidence>
<evidence type="ECO:0000256" key="3">
    <source>
        <dbReference type="ARBA" id="ARBA00022448"/>
    </source>
</evidence>
<feature type="transmembrane region" description="Helical" evidence="12">
    <location>
        <begin position="156"/>
        <end position="174"/>
    </location>
</feature>
<dbReference type="EMBL" id="KP406518">
    <property type="protein sequence ID" value="AKK32548.1"/>
    <property type="molecule type" value="Genomic_DNA"/>
</dbReference>
<dbReference type="NCBIfam" id="TIGR01131">
    <property type="entry name" value="ATP_synt_6_or_A"/>
    <property type="match status" value="1"/>
</dbReference>
<organism evidence="13">
    <name type="scientific">Stenopirates sp. PJ-2015</name>
    <dbReference type="NCBI Taxonomy" id="1663424"/>
    <lineage>
        <taxon>Eukaryota</taxon>
        <taxon>Metazoa</taxon>
        <taxon>Ecdysozoa</taxon>
        <taxon>Arthropoda</taxon>
        <taxon>Hexapoda</taxon>
        <taxon>Insecta</taxon>
        <taxon>Pterygota</taxon>
        <taxon>Neoptera</taxon>
        <taxon>Paraneoptera</taxon>
        <taxon>Hemiptera</taxon>
        <taxon>Heteroptera</taxon>
        <taxon>Enicocephalidae</taxon>
        <taxon>Stenopirates</taxon>
    </lineage>
</organism>
<evidence type="ECO:0000256" key="5">
    <source>
        <dbReference type="ARBA" id="ARBA00022692"/>
    </source>
</evidence>
<evidence type="ECO:0000256" key="9">
    <source>
        <dbReference type="ARBA" id="ARBA00023136"/>
    </source>
</evidence>
<protein>
    <recommendedName>
        <fullName evidence="11">ATP synthase subunit a</fullName>
    </recommendedName>
</protein>
<feature type="transmembrane region" description="Helical" evidence="12">
    <location>
        <begin position="21"/>
        <end position="38"/>
    </location>
</feature>
<dbReference type="Pfam" id="PF00119">
    <property type="entry name" value="ATP-synt_A"/>
    <property type="match status" value="1"/>
</dbReference>
<keyword evidence="13" id="KW-0496">Mitochondrion</keyword>
<dbReference type="PANTHER" id="PTHR11410">
    <property type="entry name" value="ATP SYNTHASE SUBUNIT A"/>
    <property type="match status" value="1"/>
</dbReference>
<keyword evidence="6" id="KW-0375">Hydrogen ion transport</keyword>
<proteinExistence type="inferred from homology"/>
<dbReference type="GO" id="GO:0045259">
    <property type="term" value="C:proton-transporting ATP synthase complex"/>
    <property type="evidence" value="ECO:0007669"/>
    <property type="project" value="UniProtKB-KW"/>
</dbReference>
<dbReference type="GO" id="GO:0046933">
    <property type="term" value="F:proton-transporting ATP synthase activity, rotational mechanism"/>
    <property type="evidence" value="ECO:0007669"/>
    <property type="project" value="TreeGrafter"/>
</dbReference>
<dbReference type="PANTHER" id="PTHR11410:SF0">
    <property type="entry name" value="ATP SYNTHASE SUBUNIT A"/>
    <property type="match status" value="1"/>
</dbReference>
<evidence type="ECO:0000256" key="4">
    <source>
        <dbReference type="ARBA" id="ARBA00022547"/>
    </source>
</evidence>
<sequence>MMMNLFSTFDPSTSMNWSMNWLSTLLFMLMMPMLYWMIPNRKNMMIMNLITKLMIEFKTLLNTKSFNLTILFISMFLFIMFNNVMGLLPYIFTSSSHMVFSFTMSLSLWISLMLFGWFNNTNNMFMHLIPTGTPLMLTPFMVCIETISNIIRPLSLAVRLTANMIAGHLLMSLLGNNLINKNYITLFSLMTIQMMLMMFELSVAMIQAYVFTILSTLYSNEVIYEK</sequence>
<reference evidence="13" key="1">
    <citation type="journal article" date="2017" name="Proc. R. Soc. B">
        <title>Mitochondrial phylogenomics of Hemiptera reveals adaptive innovations driving the diversification of true bugs.</title>
        <authorList>
            <person name="Li H."/>
            <person name="Leavengood J.M.Jr."/>
            <person name="Chapman E.G."/>
            <person name="Burkhardt D."/>
            <person name="Song F."/>
            <person name="Jiang P."/>
            <person name="Liu J."/>
            <person name="Zhou X."/>
            <person name="Cai W."/>
        </authorList>
    </citation>
    <scope>NUCLEOTIDE SEQUENCE</scope>
</reference>
<dbReference type="Gene3D" id="1.20.120.220">
    <property type="entry name" value="ATP synthase, F0 complex, subunit A"/>
    <property type="match status" value="1"/>
</dbReference>